<evidence type="ECO:0000313" key="3">
    <source>
        <dbReference type="EMBL" id="GGM43823.1"/>
    </source>
</evidence>
<proteinExistence type="predicted"/>
<dbReference type="Pfam" id="PF13460">
    <property type="entry name" value="NAD_binding_10"/>
    <property type="match status" value="1"/>
</dbReference>
<dbReference type="Proteomes" id="UP000655589">
    <property type="component" value="Unassembled WGS sequence"/>
</dbReference>
<accession>A0A8H9GRN4</accession>
<comment type="caution">
    <text evidence="3">The sequence shown here is derived from an EMBL/GenBank/DDBJ whole genome shotgun (WGS) entry which is preliminary data.</text>
</comment>
<reference evidence="3" key="1">
    <citation type="journal article" date="2014" name="Int. J. Syst. Evol. Microbiol.">
        <title>Complete genome sequence of Corynebacterium casei LMG S-19264T (=DSM 44701T), isolated from a smear-ripened cheese.</title>
        <authorList>
            <consortium name="US DOE Joint Genome Institute (JGI-PGF)"/>
            <person name="Walter F."/>
            <person name="Albersmeier A."/>
            <person name="Kalinowski J."/>
            <person name="Ruckert C."/>
        </authorList>
    </citation>
    <scope>NUCLEOTIDE SEQUENCE</scope>
    <source>
        <strain evidence="3">JCM 3051</strain>
    </source>
</reference>
<dbReference type="InterPro" id="IPR016040">
    <property type="entry name" value="NAD(P)-bd_dom"/>
</dbReference>
<feature type="domain" description="NAD(P)-binding" evidence="2">
    <location>
        <begin position="41"/>
        <end position="135"/>
    </location>
</feature>
<dbReference type="RefSeq" id="WP_171104310.1">
    <property type="nucleotide sequence ID" value="NZ_BMPT01000028.1"/>
</dbReference>
<protein>
    <submittedName>
        <fullName evidence="3">LysR family transcriptional regulator</fullName>
    </submittedName>
</protein>
<reference evidence="3" key="2">
    <citation type="submission" date="2020-09" db="EMBL/GenBank/DDBJ databases">
        <authorList>
            <person name="Sun Q."/>
            <person name="Ohkuma M."/>
        </authorList>
    </citation>
    <scope>NUCLEOTIDE SEQUENCE</scope>
    <source>
        <strain evidence="3">JCM 3051</strain>
    </source>
</reference>
<name>A0A8H9GRN4_9MICO</name>
<sequence>MKVVVIGGTGLIGSKVVEKLDARGHDARPAAPQTGCNTITNEGVAEALAGAEVLIDVSNSPSFADDDVMSFFVTSTTNLVAAARAAGVRHYVALSIVGAERLPDSGYLRAKVAQEKLIADSGIPYTIVRATQFFEFSAAIAGSSVVDGEVRLSTAYYQPMASDDVATAVGRAAVGEPVNGIVETGGPEKVRMADFIGAALARTGDERKVVADPDAAYFGTRLADDSLVPGPDAVLGTTSHEEWLAGAGR</sequence>
<dbReference type="EMBL" id="BMPT01000028">
    <property type="protein sequence ID" value="GGM43823.1"/>
    <property type="molecule type" value="Genomic_DNA"/>
</dbReference>
<dbReference type="PANTHER" id="PTHR42748:SF3">
    <property type="entry name" value="BLL4366 PROTEIN"/>
    <property type="match status" value="1"/>
</dbReference>
<dbReference type="Gene3D" id="3.40.50.720">
    <property type="entry name" value="NAD(P)-binding Rossmann-like Domain"/>
    <property type="match status" value="1"/>
</dbReference>
<keyword evidence="4" id="KW-1185">Reference proteome</keyword>
<organism evidence="3 4">
    <name type="scientific">Promicromonospora citrea</name>
    <dbReference type="NCBI Taxonomy" id="43677"/>
    <lineage>
        <taxon>Bacteria</taxon>
        <taxon>Bacillati</taxon>
        <taxon>Actinomycetota</taxon>
        <taxon>Actinomycetes</taxon>
        <taxon>Micrococcales</taxon>
        <taxon>Promicromonosporaceae</taxon>
        <taxon>Promicromonospora</taxon>
    </lineage>
</organism>
<dbReference type="PANTHER" id="PTHR42748">
    <property type="entry name" value="NITROGEN METABOLITE REPRESSION PROTEIN NMRA FAMILY MEMBER"/>
    <property type="match status" value="1"/>
</dbReference>
<dbReference type="SUPFAM" id="SSF51735">
    <property type="entry name" value="NAD(P)-binding Rossmann-fold domains"/>
    <property type="match status" value="1"/>
</dbReference>
<gene>
    <name evidence="3" type="ORF">GCM10010102_44080</name>
</gene>
<evidence type="ECO:0000259" key="2">
    <source>
        <dbReference type="Pfam" id="PF13460"/>
    </source>
</evidence>
<keyword evidence="1" id="KW-0521">NADP</keyword>
<dbReference type="InterPro" id="IPR051164">
    <property type="entry name" value="NmrA-like_oxidored"/>
</dbReference>
<evidence type="ECO:0000313" key="4">
    <source>
        <dbReference type="Proteomes" id="UP000655589"/>
    </source>
</evidence>
<evidence type="ECO:0000256" key="1">
    <source>
        <dbReference type="ARBA" id="ARBA00022857"/>
    </source>
</evidence>
<dbReference type="AlphaFoldDB" id="A0A8H9GRN4"/>
<dbReference type="InterPro" id="IPR036291">
    <property type="entry name" value="NAD(P)-bd_dom_sf"/>
</dbReference>